<dbReference type="CDD" id="cd12411">
    <property type="entry name" value="RRM_ist3_like"/>
    <property type="match status" value="1"/>
</dbReference>
<dbReference type="GO" id="GO:0003723">
    <property type="term" value="F:RNA binding"/>
    <property type="evidence" value="ECO:0007669"/>
    <property type="project" value="UniProtKB-UniRule"/>
</dbReference>
<dbReference type="InterPro" id="IPR045844">
    <property type="entry name" value="RRM_Ist3-like"/>
</dbReference>
<feature type="region of interest" description="Disordered" evidence="3">
    <location>
        <begin position="182"/>
        <end position="311"/>
    </location>
</feature>
<evidence type="ECO:0000313" key="5">
    <source>
        <dbReference type="EMBL" id="OCK85216.1"/>
    </source>
</evidence>
<feature type="compositionally biased region" description="Basic and acidic residues" evidence="3">
    <location>
        <begin position="233"/>
        <end position="259"/>
    </location>
</feature>
<dbReference type="Gene3D" id="3.30.70.330">
    <property type="match status" value="1"/>
</dbReference>
<evidence type="ECO:0000256" key="2">
    <source>
        <dbReference type="PROSITE-ProRule" id="PRU00176"/>
    </source>
</evidence>
<dbReference type="GO" id="GO:0000398">
    <property type="term" value="P:mRNA splicing, via spliceosome"/>
    <property type="evidence" value="ECO:0007669"/>
    <property type="project" value="InterPro"/>
</dbReference>
<accession>A0A8E2EJK1</accession>
<feature type="compositionally biased region" description="Basic residues" evidence="3">
    <location>
        <begin position="191"/>
        <end position="212"/>
    </location>
</feature>
<keyword evidence="6" id="KW-1185">Reference proteome</keyword>
<evidence type="ECO:0000256" key="3">
    <source>
        <dbReference type="SAM" id="MobiDB-lite"/>
    </source>
</evidence>
<dbReference type="OrthoDB" id="2573941at2759"/>
<name>A0A8E2EJK1_9PEZI</name>
<dbReference type="AlphaFoldDB" id="A0A8E2EJK1"/>
<evidence type="ECO:0000256" key="1">
    <source>
        <dbReference type="ARBA" id="ARBA00022884"/>
    </source>
</evidence>
<reference evidence="5 6" key="1">
    <citation type="journal article" date="2016" name="Nat. Commun.">
        <title>Ectomycorrhizal ecology is imprinted in the genome of the dominant symbiotic fungus Cenococcum geophilum.</title>
        <authorList>
            <consortium name="DOE Joint Genome Institute"/>
            <person name="Peter M."/>
            <person name="Kohler A."/>
            <person name="Ohm R.A."/>
            <person name="Kuo A."/>
            <person name="Krutzmann J."/>
            <person name="Morin E."/>
            <person name="Arend M."/>
            <person name="Barry K.W."/>
            <person name="Binder M."/>
            <person name="Choi C."/>
            <person name="Clum A."/>
            <person name="Copeland A."/>
            <person name="Grisel N."/>
            <person name="Haridas S."/>
            <person name="Kipfer T."/>
            <person name="LaButti K."/>
            <person name="Lindquist E."/>
            <person name="Lipzen A."/>
            <person name="Maire R."/>
            <person name="Meier B."/>
            <person name="Mihaltcheva S."/>
            <person name="Molinier V."/>
            <person name="Murat C."/>
            <person name="Poggeler S."/>
            <person name="Quandt C.A."/>
            <person name="Sperisen C."/>
            <person name="Tritt A."/>
            <person name="Tisserant E."/>
            <person name="Crous P.W."/>
            <person name="Henrissat B."/>
            <person name="Nehls U."/>
            <person name="Egli S."/>
            <person name="Spatafora J.W."/>
            <person name="Grigoriev I.V."/>
            <person name="Martin F.M."/>
        </authorList>
    </citation>
    <scope>NUCLEOTIDE SEQUENCE [LARGE SCALE GENOMIC DNA]</scope>
    <source>
        <strain evidence="5 6">CBS 459.81</strain>
    </source>
</reference>
<dbReference type="EMBL" id="KV744822">
    <property type="protein sequence ID" value="OCK85216.1"/>
    <property type="molecule type" value="Genomic_DNA"/>
</dbReference>
<evidence type="ECO:0000259" key="4">
    <source>
        <dbReference type="PROSITE" id="PS50102"/>
    </source>
</evidence>
<dbReference type="GO" id="GO:0071013">
    <property type="term" value="C:catalytic step 2 spliceosome"/>
    <property type="evidence" value="ECO:0007669"/>
    <property type="project" value="TreeGrafter"/>
</dbReference>
<proteinExistence type="predicted"/>
<feature type="region of interest" description="Disordered" evidence="3">
    <location>
        <begin position="117"/>
        <end position="155"/>
    </location>
</feature>
<evidence type="ECO:0000313" key="6">
    <source>
        <dbReference type="Proteomes" id="UP000250266"/>
    </source>
</evidence>
<gene>
    <name evidence="5" type="ORF">K432DRAFT_377813</name>
</gene>
<dbReference type="InterPro" id="IPR051847">
    <property type="entry name" value="RNA_proc/Spliceosome_comp"/>
</dbReference>
<sequence length="311" mass="36785">MNSIRQIQNLNKRELEEGITPAGSWHADYRDTAYIYIGGLPFELSEGDIITIFSQFGEPVFINLVRDKETGKSKGFAFLKYEDQRSTDLAVDNLGGATIMGRMLRVDHTRYKRKDDEVEVDNTMGNVNVSEDEEDGNRKKRRTDSESEEERPMLPEEIELAKLIREHDDDDPMKAYLIEQKKEEVEASLRNLKKSKKEGKQRHRHSMRHHRERLGDKERSERRIKPENQNPPRSKEVSQRNRSPLETKELSRRPRESPEPKVPPRRKHRDRSDSGNRRKPRFPSYSDSEEDRRRRRRRSSSYSRDSSRARR</sequence>
<protein>
    <recommendedName>
        <fullName evidence="4">RRM domain-containing protein</fullName>
    </recommendedName>
</protein>
<keyword evidence="1 2" id="KW-0694">RNA-binding</keyword>
<feature type="domain" description="RRM" evidence="4">
    <location>
        <begin position="33"/>
        <end position="111"/>
    </location>
</feature>
<dbReference type="SMART" id="SM00360">
    <property type="entry name" value="RRM"/>
    <property type="match status" value="1"/>
</dbReference>
<dbReference type="SUPFAM" id="SSF54928">
    <property type="entry name" value="RNA-binding domain, RBD"/>
    <property type="match status" value="1"/>
</dbReference>
<feature type="compositionally biased region" description="Basic and acidic residues" evidence="3">
    <location>
        <begin position="213"/>
        <end position="226"/>
    </location>
</feature>
<dbReference type="GO" id="GO:0071011">
    <property type="term" value="C:precatalytic spliceosome"/>
    <property type="evidence" value="ECO:0007669"/>
    <property type="project" value="TreeGrafter"/>
</dbReference>
<dbReference type="InterPro" id="IPR035979">
    <property type="entry name" value="RBD_domain_sf"/>
</dbReference>
<dbReference type="GO" id="GO:0005686">
    <property type="term" value="C:U2 snRNP"/>
    <property type="evidence" value="ECO:0007669"/>
    <property type="project" value="TreeGrafter"/>
</dbReference>
<dbReference type="InterPro" id="IPR000504">
    <property type="entry name" value="RRM_dom"/>
</dbReference>
<dbReference type="PROSITE" id="PS50102">
    <property type="entry name" value="RRM"/>
    <property type="match status" value="1"/>
</dbReference>
<dbReference type="Proteomes" id="UP000250266">
    <property type="component" value="Unassembled WGS sequence"/>
</dbReference>
<dbReference type="PANTHER" id="PTHR45880">
    <property type="entry name" value="RNA-BINDING MOTIF PROTEIN, X-LINKED 2"/>
    <property type="match status" value="1"/>
</dbReference>
<dbReference type="InterPro" id="IPR012677">
    <property type="entry name" value="Nucleotide-bd_a/b_plait_sf"/>
</dbReference>
<dbReference type="PANTHER" id="PTHR45880:SF1">
    <property type="entry name" value="RNA-BINDING MOTIF PROTEIN, X-LINKED 2"/>
    <property type="match status" value="1"/>
</dbReference>
<dbReference type="Pfam" id="PF00076">
    <property type="entry name" value="RRM_1"/>
    <property type="match status" value="1"/>
</dbReference>
<organism evidence="5 6">
    <name type="scientific">Lepidopterella palustris CBS 459.81</name>
    <dbReference type="NCBI Taxonomy" id="1314670"/>
    <lineage>
        <taxon>Eukaryota</taxon>
        <taxon>Fungi</taxon>
        <taxon>Dikarya</taxon>
        <taxon>Ascomycota</taxon>
        <taxon>Pezizomycotina</taxon>
        <taxon>Dothideomycetes</taxon>
        <taxon>Pleosporomycetidae</taxon>
        <taxon>Mytilinidiales</taxon>
        <taxon>Argynnaceae</taxon>
        <taxon>Lepidopterella</taxon>
    </lineage>
</organism>